<dbReference type="RefSeq" id="WP_005667984.1">
    <property type="nucleotide sequence ID" value="NZ_CAUQYF010000049.1"/>
</dbReference>
<dbReference type="PANTHER" id="PTHR33824:SF7">
    <property type="entry name" value="POLYKETIDE CYCLASE_DEHYDRASE AND LIPID TRANSPORT SUPERFAMILY PROTEIN"/>
    <property type="match status" value="1"/>
</dbReference>
<dbReference type="Gene3D" id="3.30.530.20">
    <property type="match status" value="1"/>
</dbReference>
<dbReference type="CDD" id="cd07817">
    <property type="entry name" value="SRPBCC_8"/>
    <property type="match status" value="1"/>
</dbReference>
<dbReference type="InterPro" id="IPR005031">
    <property type="entry name" value="COQ10_START"/>
</dbReference>
<dbReference type="Pfam" id="PF03364">
    <property type="entry name" value="Polyketide_cyc"/>
    <property type="match status" value="1"/>
</dbReference>
<dbReference type="InterPro" id="IPR047137">
    <property type="entry name" value="ORF3"/>
</dbReference>
<gene>
    <name evidence="3" type="ORF">LO55_612</name>
</gene>
<protein>
    <submittedName>
        <fullName evidence="3">Polyketide cyclase / dehydrase and lipid transport family protein</fullName>
    </submittedName>
</protein>
<evidence type="ECO:0000313" key="4">
    <source>
        <dbReference type="Proteomes" id="UP000180246"/>
    </source>
</evidence>
<dbReference type="EMBL" id="JRYB01000001">
    <property type="protein sequence ID" value="OIJ41292.1"/>
    <property type="molecule type" value="Genomic_DNA"/>
</dbReference>
<reference evidence="3 4" key="1">
    <citation type="submission" date="2014-10" db="EMBL/GenBank/DDBJ databases">
        <authorList>
            <person name="Seo M.-J."/>
            <person name="Seok Y.J."/>
            <person name="Cha I.-T."/>
        </authorList>
    </citation>
    <scope>NUCLEOTIDE SEQUENCE [LARGE SCALE GENOMIC DNA]</scope>
    <source>
        <strain evidence="3 4">NEU</strain>
    </source>
</reference>
<name>A0A1S2NAC4_9BURK</name>
<feature type="domain" description="Coenzyme Q-binding protein COQ10 START" evidence="2">
    <location>
        <begin position="40"/>
        <end position="160"/>
    </location>
</feature>
<dbReference type="Proteomes" id="UP000180246">
    <property type="component" value="Unassembled WGS sequence"/>
</dbReference>
<dbReference type="InterPro" id="IPR023393">
    <property type="entry name" value="START-like_dom_sf"/>
</dbReference>
<proteinExistence type="inferred from homology"/>
<evidence type="ECO:0000256" key="1">
    <source>
        <dbReference type="ARBA" id="ARBA00008918"/>
    </source>
</evidence>
<dbReference type="SUPFAM" id="SSF55961">
    <property type="entry name" value="Bet v1-like"/>
    <property type="match status" value="1"/>
</dbReference>
<sequence length="181" mass="20184">MLGRVVTVAALAVGGAMLSKKLKQNRGFGASSSIVETIEVNVPVRTAYNQFTQFEDFPQFMKSVKEIRQLDDKHLHWKANVAGEDKEWDAEITEQIPDNRIAWRSVTGVKNGGVVTFHKISDTVTRIALQMDYEPEGPLETLGDALGAVRMEARSNLANFKELLEKRGTETGGWRGKIDQH</sequence>
<accession>A0A1S2NAC4</accession>
<comment type="similarity">
    <text evidence="1">Belongs to the ribosome association toxin RatA family.</text>
</comment>
<evidence type="ECO:0000313" key="3">
    <source>
        <dbReference type="EMBL" id="OIJ41292.1"/>
    </source>
</evidence>
<dbReference type="PANTHER" id="PTHR33824">
    <property type="entry name" value="POLYKETIDE CYCLASE/DEHYDRASE AND LIPID TRANSPORT SUPERFAMILY PROTEIN"/>
    <property type="match status" value="1"/>
</dbReference>
<comment type="caution">
    <text evidence="3">The sequence shown here is derived from an EMBL/GenBank/DDBJ whole genome shotgun (WGS) entry which is preliminary data.</text>
</comment>
<organism evidence="3 4">
    <name type="scientific">Massilia timonae</name>
    <dbReference type="NCBI Taxonomy" id="47229"/>
    <lineage>
        <taxon>Bacteria</taxon>
        <taxon>Pseudomonadati</taxon>
        <taxon>Pseudomonadota</taxon>
        <taxon>Betaproteobacteria</taxon>
        <taxon>Burkholderiales</taxon>
        <taxon>Oxalobacteraceae</taxon>
        <taxon>Telluria group</taxon>
        <taxon>Massilia</taxon>
    </lineage>
</organism>
<dbReference type="AlphaFoldDB" id="A0A1S2NAC4"/>
<evidence type="ECO:0000259" key="2">
    <source>
        <dbReference type="Pfam" id="PF03364"/>
    </source>
</evidence>